<dbReference type="EMBL" id="JAJAPX010000002">
    <property type="protein sequence ID" value="MCB4807809.1"/>
    <property type="molecule type" value="Genomic_DNA"/>
</dbReference>
<name>A0A9X1I6R4_9FLAO</name>
<gene>
    <name evidence="1" type="ORF">LG651_06060</name>
</gene>
<evidence type="ECO:0000313" key="2">
    <source>
        <dbReference type="Proteomes" id="UP001139286"/>
    </source>
</evidence>
<evidence type="ECO:0000313" key="1">
    <source>
        <dbReference type="EMBL" id="MCB4807809.1"/>
    </source>
</evidence>
<organism evidence="1 2">
    <name type="scientific">Neotamlana sargassicola</name>
    <dbReference type="NCBI Taxonomy" id="2883125"/>
    <lineage>
        <taxon>Bacteria</taxon>
        <taxon>Pseudomonadati</taxon>
        <taxon>Bacteroidota</taxon>
        <taxon>Flavobacteriia</taxon>
        <taxon>Flavobacteriales</taxon>
        <taxon>Flavobacteriaceae</taxon>
        <taxon>Neotamlana</taxon>
    </lineage>
</organism>
<keyword evidence="2" id="KW-1185">Reference proteome</keyword>
<reference evidence="1" key="1">
    <citation type="submission" date="2021-10" db="EMBL/GenBank/DDBJ databases">
        <title>Tamlana sargassums sp. nov., and Tamlana laminarinivorans sp. nov., two new bacteria isolated from the brown alga.</title>
        <authorList>
            <person name="Li J."/>
        </authorList>
    </citation>
    <scope>NUCLEOTIDE SEQUENCE</scope>
    <source>
        <strain evidence="1">62-3</strain>
    </source>
</reference>
<dbReference type="AlphaFoldDB" id="A0A9X1I6R4"/>
<dbReference type="Proteomes" id="UP001139286">
    <property type="component" value="Unassembled WGS sequence"/>
</dbReference>
<dbReference type="RefSeq" id="WP_226695235.1">
    <property type="nucleotide sequence ID" value="NZ_JAJAPX010000002.1"/>
</dbReference>
<protein>
    <submittedName>
        <fullName evidence="1">Uncharacterized protein</fullName>
    </submittedName>
</protein>
<proteinExistence type="predicted"/>
<accession>A0A9X1I6R4</accession>
<sequence>MKNNLKITIWVITVLLSLTNMTCDDNINDDVSENCDKTVVLDAEMYANLETDFFTISNVNIIDDCLSFSFSASGCSGDSWEFNLVDSEVIAESSPEQRYLKIQLINNEACLAVFTKQVSFSLKPLQINNSQKELILNIEGLDDTLTYKY</sequence>
<comment type="caution">
    <text evidence="1">The sequence shown here is derived from an EMBL/GenBank/DDBJ whole genome shotgun (WGS) entry which is preliminary data.</text>
</comment>